<sequence>MDRLPYELLEAIFSEALMDGGRSACNLRSVSKSMCALMEPFRFYHIAGIQWSIEGVARFLAIFKAASSASQRGGIRHLAIFVRHYENVSELITLAAPTLRTADIYYQLPAGFIEDFRHWLSCSIQFPQLTDLSMGGLSAVDHLVLSPDKACLFPLLKSLHLSFLSFNRLGPVHKTAQSIIAATSQTSLSHVRLLQVDVAFTPSFWGLLRFVLGLAPPEFLDSIGEADLLPLPPCVKEFVITIRPSSMNRADFREADSIQARLQDLAKEAAEQRGLAFSMLPPFGHQDL</sequence>
<evidence type="ECO:0000313" key="2">
    <source>
        <dbReference type="Proteomes" id="UP000305948"/>
    </source>
</evidence>
<name>A0A5C3MW16_9AGAM</name>
<dbReference type="AlphaFoldDB" id="A0A5C3MW16"/>
<protein>
    <recommendedName>
        <fullName evidence="3">F-box domain-containing protein</fullName>
    </recommendedName>
</protein>
<reference evidence="1 2" key="1">
    <citation type="journal article" date="2019" name="Nat. Ecol. Evol.">
        <title>Megaphylogeny resolves global patterns of mushroom evolution.</title>
        <authorList>
            <person name="Varga T."/>
            <person name="Krizsan K."/>
            <person name="Foldi C."/>
            <person name="Dima B."/>
            <person name="Sanchez-Garcia M."/>
            <person name="Sanchez-Ramirez S."/>
            <person name="Szollosi G.J."/>
            <person name="Szarkandi J.G."/>
            <person name="Papp V."/>
            <person name="Albert L."/>
            <person name="Andreopoulos W."/>
            <person name="Angelini C."/>
            <person name="Antonin V."/>
            <person name="Barry K.W."/>
            <person name="Bougher N.L."/>
            <person name="Buchanan P."/>
            <person name="Buyck B."/>
            <person name="Bense V."/>
            <person name="Catcheside P."/>
            <person name="Chovatia M."/>
            <person name="Cooper J."/>
            <person name="Damon W."/>
            <person name="Desjardin D."/>
            <person name="Finy P."/>
            <person name="Geml J."/>
            <person name="Haridas S."/>
            <person name="Hughes K."/>
            <person name="Justo A."/>
            <person name="Karasinski D."/>
            <person name="Kautmanova I."/>
            <person name="Kiss B."/>
            <person name="Kocsube S."/>
            <person name="Kotiranta H."/>
            <person name="LaButti K.M."/>
            <person name="Lechner B.E."/>
            <person name="Liimatainen K."/>
            <person name="Lipzen A."/>
            <person name="Lukacs Z."/>
            <person name="Mihaltcheva S."/>
            <person name="Morgado L.N."/>
            <person name="Niskanen T."/>
            <person name="Noordeloos M.E."/>
            <person name="Ohm R.A."/>
            <person name="Ortiz-Santana B."/>
            <person name="Ovrebo C."/>
            <person name="Racz N."/>
            <person name="Riley R."/>
            <person name="Savchenko A."/>
            <person name="Shiryaev A."/>
            <person name="Soop K."/>
            <person name="Spirin V."/>
            <person name="Szebenyi C."/>
            <person name="Tomsovsky M."/>
            <person name="Tulloss R.E."/>
            <person name="Uehling J."/>
            <person name="Grigoriev I.V."/>
            <person name="Vagvolgyi C."/>
            <person name="Papp T."/>
            <person name="Martin F.M."/>
            <person name="Miettinen O."/>
            <person name="Hibbett D.S."/>
            <person name="Nagy L.G."/>
        </authorList>
    </citation>
    <scope>NUCLEOTIDE SEQUENCE [LARGE SCALE GENOMIC DNA]</scope>
    <source>
        <strain evidence="1 2">OMC1185</strain>
    </source>
</reference>
<accession>A0A5C3MW16</accession>
<dbReference type="OrthoDB" id="2748701at2759"/>
<gene>
    <name evidence="1" type="ORF">OE88DRAFT_1736688</name>
</gene>
<organism evidence="1 2">
    <name type="scientific">Heliocybe sulcata</name>
    <dbReference type="NCBI Taxonomy" id="5364"/>
    <lineage>
        <taxon>Eukaryota</taxon>
        <taxon>Fungi</taxon>
        <taxon>Dikarya</taxon>
        <taxon>Basidiomycota</taxon>
        <taxon>Agaricomycotina</taxon>
        <taxon>Agaricomycetes</taxon>
        <taxon>Gloeophyllales</taxon>
        <taxon>Gloeophyllaceae</taxon>
        <taxon>Heliocybe</taxon>
    </lineage>
</organism>
<dbReference type="Proteomes" id="UP000305948">
    <property type="component" value="Unassembled WGS sequence"/>
</dbReference>
<evidence type="ECO:0000313" key="1">
    <source>
        <dbReference type="EMBL" id="TFK49699.1"/>
    </source>
</evidence>
<keyword evidence="2" id="KW-1185">Reference proteome</keyword>
<dbReference type="EMBL" id="ML213515">
    <property type="protein sequence ID" value="TFK49699.1"/>
    <property type="molecule type" value="Genomic_DNA"/>
</dbReference>
<proteinExistence type="predicted"/>
<evidence type="ECO:0008006" key="3">
    <source>
        <dbReference type="Google" id="ProtNLM"/>
    </source>
</evidence>